<comment type="caution">
    <text evidence="9">The sequence shown here is derived from an EMBL/GenBank/DDBJ whole genome shotgun (WGS) entry which is preliminary data.</text>
</comment>
<dbReference type="GO" id="GO:0009254">
    <property type="term" value="P:peptidoglycan turnover"/>
    <property type="evidence" value="ECO:0007669"/>
    <property type="project" value="InterPro"/>
</dbReference>
<dbReference type="AlphaFoldDB" id="A0A318KF88"/>
<feature type="signal peptide" evidence="7">
    <location>
        <begin position="1"/>
        <end position="17"/>
    </location>
</feature>
<dbReference type="OrthoDB" id="9783686at2"/>
<dbReference type="InterPro" id="IPR036908">
    <property type="entry name" value="RlpA-like_sf"/>
</dbReference>
<protein>
    <recommendedName>
        <fullName evidence="2">peptidoglycan lytic exotransglycosylase</fullName>
        <ecNumber evidence="2">4.2.2.n1</ecNumber>
    </recommendedName>
    <alternativeName>
        <fullName evidence="5">Murein hydrolase A</fullName>
    </alternativeName>
</protein>
<sequence length="418" mass="45287">MNLRTRFTLLCTALALAACATRAPAPTAPARPPVSSKPTPLPSASRPAGPVVKAPIPASDADAKYIPVTWAALPGWREANLAEGFSGLLESCKALGKRAGWRPSCEAAAQIDPNHSEAVRAFYETRFTPYRLSDGDKMLGLVTGYYEPLLRGDTQRSERGRYPVYAPPPDLLTIDMASMYPELKNLRLRGRVQGNKVVPYWTRTDIESGRGVERAEVLAWVEDPIELFFLQVQGSGRIELPSGELLRVGYADQNGYPYKSIGKWLIDKGELTAGQATMQGIQAWAQANPARLTELLNSNPSYVFFRRLNNNQGGPLGALGVPLTDGYSIAVDARYTPLGAPVWLSTSFPLGNQPLQRLMHAQDTGGAIRGAVRADFFWGFGREAGEVAGRMKQAGEMWILLPKGMSPSQALAGGKTSG</sequence>
<feature type="chain" id="PRO_5016293203" description="peptidoglycan lytic exotransglycosylase" evidence="7">
    <location>
        <begin position="18"/>
        <end position="418"/>
    </location>
</feature>
<organism evidence="9 10">
    <name type="scientific">Rivihabitans pingtungensis</name>
    <dbReference type="NCBI Taxonomy" id="1054498"/>
    <lineage>
        <taxon>Bacteria</taxon>
        <taxon>Pseudomonadati</taxon>
        <taxon>Pseudomonadota</taxon>
        <taxon>Betaproteobacteria</taxon>
        <taxon>Neisseriales</taxon>
        <taxon>Aquaspirillaceae</taxon>
        <taxon>Rivihabitans</taxon>
    </lineage>
</organism>
<dbReference type="GO" id="GO:0019867">
    <property type="term" value="C:outer membrane"/>
    <property type="evidence" value="ECO:0007669"/>
    <property type="project" value="InterPro"/>
</dbReference>
<dbReference type="EMBL" id="QJKI01000026">
    <property type="protein sequence ID" value="PXX75255.1"/>
    <property type="molecule type" value="Genomic_DNA"/>
</dbReference>
<dbReference type="PROSITE" id="PS51257">
    <property type="entry name" value="PROKAR_LIPOPROTEIN"/>
    <property type="match status" value="1"/>
</dbReference>
<dbReference type="Gene3D" id="2.40.40.10">
    <property type="entry name" value="RlpA-like domain"/>
    <property type="match status" value="1"/>
</dbReference>
<evidence type="ECO:0000256" key="7">
    <source>
        <dbReference type="SAM" id="SignalP"/>
    </source>
</evidence>
<dbReference type="EC" id="4.2.2.n1" evidence="2"/>
<dbReference type="InterPro" id="IPR026044">
    <property type="entry name" value="MltA"/>
</dbReference>
<dbReference type="InterPro" id="IPR010611">
    <property type="entry name" value="3D_dom"/>
</dbReference>
<evidence type="ECO:0000313" key="9">
    <source>
        <dbReference type="EMBL" id="PXX75255.1"/>
    </source>
</evidence>
<dbReference type="Gene3D" id="2.40.240.50">
    <property type="entry name" value="Barwin-like endoglucanases"/>
    <property type="match status" value="1"/>
</dbReference>
<evidence type="ECO:0000256" key="2">
    <source>
        <dbReference type="ARBA" id="ARBA00012587"/>
    </source>
</evidence>
<dbReference type="GO" id="GO:0008933">
    <property type="term" value="F:peptidoglycan lytic transglycosylase activity"/>
    <property type="evidence" value="ECO:0007669"/>
    <property type="project" value="TreeGrafter"/>
</dbReference>
<evidence type="ECO:0000256" key="6">
    <source>
        <dbReference type="SAM" id="MobiDB-lite"/>
    </source>
</evidence>
<name>A0A318KF88_9NEIS</name>
<keyword evidence="7" id="KW-0732">Signal</keyword>
<dbReference type="InterPro" id="IPR005300">
    <property type="entry name" value="MltA_B"/>
</dbReference>
<dbReference type="PANTHER" id="PTHR30124">
    <property type="entry name" value="MEMBRANE-BOUND LYTIC MUREIN TRANSGLYCOSYLASE A"/>
    <property type="match status" value="1"/>
</dbReference>
<evidence type="ECO:0000256" key="4">
    <source>
        <dbReference type="ARBA" id="ARBA00023316"/>
    </source>
</evidence>
<dbReference type="PANTHER" id="PTHR30124:SF0">
    <property type="entry name" value="MEMBRANE-BOUND LYTIC MUREIN TRANSGLYCOSYLASE A"/>
    <property type="match status" value="1"/>
</dbReference>
<comment type="catalytic activity">
    <reaction evidence="1">
        <text>Exolytic cleavage of the (1-&gt;4)-beta-glycosidic linkage between N-acetylmuramic acid (MurNAc) and N-acetylglucosamine (GlcNAc) residues in peptidoglycan, from either the reducing or the non-reducing ends of the peptidoglycan chains, with concomitant formation of a 1,6-anhydrobond in the MurNAc residue.</text>
        <dbReference type="EC" id="4.2.2.n1"/>
    </reaction>
</comment>
<evidence type="ECO:0000313" key="10">
    <source>
        <dbReference type="Proteomes" id="UP000247555"/>
    </source>
</evidence>
<keyword evidence="3" id="KW-0456">Lyase</keyword>
<keyword evidence="4" id="KW-0961">Cell wall biogenesis/degradation</keyword>
<evidence type="ECO:0000259" key="8">
    <source>
        <dbReference type="SMART" id="SM00925"/>
    </source>
</evidence>
<dbReference type="Pfam" id="PF03562">
    <property type="entry name" value="MltA"/>
    <property type="match status" value="1"/>
</dbReference>
<dbReference type="RefSeq" id="WP_110391875.1">
    <property type="nucleotide sequence ID" value="NZ_QJKI01000026.1"/>
</dbReference>
<dbReference type="SUPFAM" id="SSF50685">
    <property type="entry name" value="Barwin-like endoglucanases"/>
    <property type="match status" value="1"/>
</dbReference>
<dbReference type="GO" id="GO:0004553">
    <property type="term" value="F:hydrolase activity, hydrolyzing O-glycosyl compounds"/>
    <property type="evidence" value="ECO:0007669"/>
    <property type="project" value="InterPro"/>
</dbReference>
<reference evidence="9 10" key="1">
    <citation type="submission" date="2018-05" db="EMBL/GenBank/DDBJ databases">
        <title>Genomic Encyclopedia of Type Strains, Phase IV (KMG-IV): sequencing the most valuable type-strain genomes for metagenomic binning, comparative biology and taxonomic classification.</title>
        <authorList>
            <person name="Goeker M."/>
        </authorList>
    </citation>
    <scope>NUCLEOTIDE SEQUENCE [LARGE SCALE GENOMIC DNA]</scope>
    <source>
        <strain evidence="9 10">DSM 29661</strain>
    </source>
</reference>
<proteinExistence type="predicted"/>
<evidence type="ECO:0000256" key="3">
    <source>
        <dbReference type="ARBA" id="ARBA00023239"/>
    </source>
</evidence>
<dbReference type="GO" id="GO:0071555">
    <property type="term" value="P:cell wall organization"/>
    <property type="evidence" value="ECO:0007669"/>
    <property type="project" value="UniProtKB-KW"/>
</dbReference>
<gene>
    <name evidence="9" type="ORF">DFR34_12628</name>
</gene>
<dbReference type="PIRSF" id="PIRSF019422">
    <property type="entry name" value="MltA"/>
    <property type="match status" value="1"/>
</dbReference>
<dbReference type="Proteomes" id="UP000247555">
    <property type="component" value="Unassembled WGS sequence"/>
</dbReference>
<feature type="domain" description="Lytic transglycosylase MltA" evidence="8">
    <location>
        <begin position="149"/>
        <end position="306"/>
    </location>
</feature>
<accession>A0A318KF88</accession>
<evidence type="ECO:0000256" key="5">
    <source>
        <dbReference type="ARBA" id="ARBA00030918"/>
    </source>
</evidence>
<keyword evidence="10" id="KW-1185">Reference proteome</keyword>
<evidence type="ECO:0000256" key="1">
    <source>
        <dbReference type="ARBA" id="ARBA00001420"/>
    </source>
</evidence>
<dbReference type="CDD" id="cd14668">
    <property type="entry name" value="mlta_B"/>
    <property type="match status" value="1"/>
</dbReference>
<dbReference type="SMART" id="SM00925">
    <property type="entry name" value="MltA"/>
    <property type="match status" value="1"/>
</dbReference>
<dbReference type="GO" id="GO:0009253">
    <property type="term" value="P:peptidoglycan catabolic process"/>
    <property type="evidence" value="ECO:0007669"/>
    <property type="project" value="TreeGrafter"/>
</dbReference>
<feature type="region of interest" description="Disordered" evidence="6">
    <location>
        <begin position="24"/>
        <end position="53"/>
    </location>
</feature>
<dbReference type="CDD" id="cd14485">
    <property type="entry name" value="mltA_like_LT_A"/>
    <property type="match status" value="1"/>
</dbReference>
<dbReference type="Pfam" id="PF06725">
    <property type="entry name" value="3D"/>
    <property type="match status" value="1"/>
</dbReference>